<dbReference type="Proteomes" id="UP000766336">
    <property type="component" value="Unassembled WGS sequence"/>
</dbReference>
<dbReference type="Pfam" id="PF09413">
    <property type="entry name" value="DUF2007"/>
    <property type="match status" value="1"/>
</dbReference>
<dbReference type="RefSeq" id="WP_213670043.1">
    <property type="nucleotide sequence ID" value="NZ_JAHCDA010000002.1"/>
</dbReference>
<comment type="caution">
    <text evidence="2">The sequence shown here is derived from an EMBL/GenBank/DDBJ whole genome shotgun (WGS) entry which is preliminary data.</text>
</comment>
<feature type="domain" description="DUF2007" evidence="1">
    <location>
        <begin position="2"/>
        <end position="64"/>
    </location>
</feature>
<organism evidence="2 3">
    <name type="scientific">Roseococcus pinisoli</name>
    <dbReference type="NCBI Taxonomy" id="2835040"/>
    <lineage>
        <taxon>Bacteria</taxon>
        <taxon>Pseudomonadati</taxon>
        <taxon>Pseudomonadota</taxon>
        <taxon>Alphaproteobacteria</taxon>
        <taxon>Acetobacterales</taxon>
        <taxon>Roseomonadaceae</taxon>
        <taxon>Roseococcus</taxon>
    </lineage>
</organism>
<dbReference type="Gene3D" id="3.30.70.790">
    <property type="entry name" value="UreE, C-terminal domain"/>
    <property type="match status" value="1"/>
</dbReference>
<evidence type="ECO:0000259" key="1">
    <source>
        <dbReference type="Pfam" id="PF09413"/>
    </source>
</evidence>
<protein>
    <submittedName>
        <fullName evidence="2">DUF2007 domain-containing protein</fullName>
    </submittedName>
</protein>
<dbReference type="InterPro" id="IPR011322">
    <property type="entry name" value="N-reg_PII-like_a/b"/>
</dbReference>
<name>A0ABS5QEM7_9PROT</name>
<reference evidence="2 3" key="1">
    <citation type="submission" date="2021-05" db="EMBL/GenBank/DDBJ databases">
        <title>Roseococcus sp. XZZS9, whole genome shotgun sequencing project.</title>
        <authorList>
            <person name="Zhao G."/>
            <person name="Shen L."/>
        </authorList>
    </citation>
    <scope>NUCLEOTIDE SEQUENCE [LARGE SCALE GENOMIC DNA]</scope>
    <source>
        <strain evidence="2 3">XZZS9</strain>
    </source>
</reference>
<proteinExistence type="predicted"/>
<dbReference type="InterPro" id="IPR018551">
    <property type="entry name" value="DUF2007"/>
</dbReference>
<sequence length="65" mass="6999">MNVVAEDADPIRIQFLAALLRDAGIEAVQLDHNVVGLGLSIFPRRLAVAAEHAGRARRLLRDAGV</sequence>
<dbReference type="EMBL" id="JAHCDA010000002">
    <property type="protein sequence ID" value="MBS7811357.1"/>
    <property type="molecule type" value="Genomic_DNA"/>
</dbReference>
<evidence type="ECO:0000313" key="3">
    <source>
        <dbReference type="Proteomes" id="UP000766336"/>
    </source>
</evidence>
<keyword evidence="3" id="KW-1185">Reference proteome</keyword>
<dbReference type="SUPFAM" id="SSF54913">
    <property type="entry name" value="GlnB-like"/>
    <property type="match status" value="1"/>
</dbReference>
<evidence type="ECO:0000313" key="2">
    <source>
        <dbReference type="EMBL" id="MBS7811357.1"/>
    </source>
</evidence>
<accession>A0ABS5QEM7</accession>
<gene>
    <name evidence="2" type="ORF">KHU32_10435</name>
</gene>